<gene>
    <name evidence="1" type="ORF">SDC9_38189</name>
</gene>
<accession>A0A644VNG0</accession>
<protein>
    <recommendedName>
        <fullName evidence="2">Membrane dipeptidase</fullName>
    </recommendedName>
</protein>
<sequence>MPIVDLHCDTITELEKQGKNLRSNDINLDLTRMQKIDIMLQDFAIFVRMTEHKTVDDAWEYTLRICDFFNTQMELNKDMISHVLSYADIEKTRANKKISALLSVEEGGVCGEKIERLEELYKRGVRLMTISWNFENSLCYPHSLTEDTTDKKLKPFGREVVERMNKMGMIVDVSHLSDGGFWDVAKLAKKPFVASHSDARAIEGHSRNLTDPMIKRLAEAGGVTGINFFSKFLGHDGTGSMEQILQHIAHIKNVGGIDVIALGSDFDGFGGASGVRTCEDFPKLISALERAGYSNEEIDKITHKNALRVLHDVLT</sequence>
<organism evidence="1">
    <name type="scientific">bioreactor metagenome</name>
    <dbReference type="NCBI Taxonomy" id="1076179"/>
    <lineage>
        <taxon>unclassified sequences</taxon>
        <taxon>metagenomes</taxon>
        <taxon>ecological metagenomes</taxon>
    </lineage>
</organism>
<evidence type="ECO:0000313" key="1">
    <source>
        <dbReference type="EMBL" id="MPL92092.1"/>
    </source>
</evidence>
<comment type="caution">
    <text evidence="1">The sequence shown here is derived from an EMBL/GenBank/DDBJ whole genome shotgun (WGS) entry which is preliminary data.</text>
</comment>
<dbReference type="EMBL" id="VSSQ01000347">
    <property type="protein sequence ID" value="MPL92092.1"/>
    <property type="molecule type" value="Genomic_DNA"/>
</dbReference>
<dbReference type="GO" id="GO:0070573">
    <property type="term" value="F:metallodipeptidase activity"/>
    <property type="evidence" value="ECO:0007669"/>
    <property type="project" value="InterPro"/>
</dbReference>
<dbReference type="GO" id="GO:0006508">
    <property type="term" value="P:proteolysis"/>
    <property type="evidence" value="ECO:0007669"/>
    <property type="project" value="InterPro"/>
</dbReference>
<dbReference type="InterPro" id="IPR008257">
    <property type="entry name" value="Pept_M19"/>
</dbReference>
<dbReference type="Pfam" id="PF01244">
    <property type="entry name" value="Peptidase_M19"/>
    <property type="match status" value="1"/>
</dbReference>
<name>A0A644VNG0_9ZZZZ</name>
<dbReference type="SUPFAM" id="SSF51556">
    <property type="entry name" value="Metallo-dependent hydrolases"/>
    <property type="match status" value="1"/>
</dbReference>
<dbReference type="InterPro" id="IPR032466">
    <property type="entry name" value="Metal_Hydrolase"/>
</dbReference>
<dbReference type="PANTHER" id="PTHR10443">
    <property type="entry name" value="MICROSOMAL DIPEPTIDASE"/>
    <property type="match status" value="1"/>
</dbReference>
<proteinExistence type="predicted"/>
<dbReference type="Gene3D" id="3.20.20.140">
    <property type="entry name" value="Metal-dependent hydrolases"/>
    <property type="match status" value="1"/>
</dbReference>
<dbReference type="PANTHER" id="PTHR10443:SF12">
    <property type="entry name" value="DIPEPTIDASE"/>
    <property type="match status" value="1"/>
</dbReference>
<dbReference type="CDD" id="cd01301">
    <property type="entry name" value="rDP_like"/>
    <property type="match status" value="1"/>
</dbReference>
<evidence type="ECO:0008006" key="2">
    <source>
        <dbReference type="Google" id="ProtNLM"/>
    </source>
</evidence>
<dbReference type="AlphaFoldDB" id="A0A644VNG0"/>
<dbReference type="PROSITE" id="PS51365">
    <property type="entry name" value="RENAL_DIPEPTIDASE_2"/>
    <property type="match status" value="1"/>
</dbReference>
<reference evidence="1" key="1">
    <citation type="submission" date="2019-08" db="EMBL/GenBank/DDBJ databases">
        <authorList>
            <person name="Kucharzyk K."/>
            <person name="Murdoch R.W."/>
            <person name="Higgins S."/>
            <person name="Loffler F."/>
        </authorList>
    </citation>
    <scope>NUCLEOTIDE SEQUENCE</scope>
</reference>